<reference evidence="1" key="1">
    <citation type="journal article" date="2014" name="Int. J. Syst. Evol. Microbiol.">
        <title>Complete genome sequence of Corynebacterium casei LMG S-19264T (=DSM 44701T), isolated from a smear-ripened cheese.</title>
        <authorList>
            <consortium name="US DOE Joint Genome Institute (JGI-PGF)"/>
            <person name="Walter F."/>
            <person name="Albersmeier A."/>
            <person name="Kalinowski J."/>
            <person name="Ruckert C."/>
        </authorList>
    </citation>
    <scope>NUCLEOTIDE SEQUENCE</scope>
    <source>
        <strain evidence="1">CGMCC 1.15533</strain>
    </source>
</reference>
<comment type="caution">
    <text evidence="1">The sequence shown here is derived from an EMBL/GenBank/DDBJ whole genome shotgun (WGS) entry which is preliminary data.</text>
</comment>
<gene>
    <name evidence="1" type="ORF">GCM10011510_14970</name>
</gene>
<organism evidence="1 2">
    <name type="scientific">Streptococcus himalayensis</name>
    <dbReference type="NCBI Taxonomy" id="1888195"/>
    <lineage>
        <taxon>Bacteria</taxon>
        <taxon>Bacillati</taxon>
        <taxon>Bacillota</taxon>
        <taxon>Bacilli</taxon>
        <taxon>Lactobacillales</taxon>
        <taxon>Streptococcaceae</taxon>
        <taxon>Streptococcus</taxon>
    </lineage>
</organism>
<sequence>MTVRHYYRYFQFVADMLACKHAIIGYMVGTYKEPHYRIDYRKGELCVTYQHSRSLNSVFERIAEACDTAKANKIKQNGTDGRG</sequence>
<evidence type="ECO:0000313" key="1">
    <source>
        <dbReference type="EMBL" id="GGE34640.1"/>
    </source>
</evidence>
<accession>A0A917EGW2</accession>
<protein>
    <submittedName>
        <fullName evidence="1">Uncharacterized protein</fullName>
    </submittedName>
</protein>
<dbReference type="OrthoDB" id="2223128at2"/>
<dbReference type="EMBL" id="BMJN01000026">
    <property type="protein sequence ID" value="GGE34640.1"/>
    <property type="molecule type" value="Genomic_DNA"/>
</dbReference>
<keyword evidence="2" id="KW-1185">Reference proteome</keyword>
<dbReference type="Proteomes" id="UP000660801">
    <property type="component" value="Unassembled WGS sequence"/>
</dbReference>
<proteinExistence type="predicted"/>
<reference evidence="1" key="2">
    <citation type="submission" date="2020-09" db="EMBL/GenBank/DDBJ databases">
        <authorList>
            <person name="Sun Q."/>
            <person name="Zhou Y."/>
        </authorList>
    </citation>
    <scope>NUCLEOTIDE SEQUENCE</scope>
    <source>
        <strain evidence="1">CGMCC 1.15533</strain>
    </source>
</reference>
<name>A0A917EGW2_9STRE</name>
<evidence type="ECO:0000313" key="2">
    <source>
        <dbReference type="Proteomes" id="UP000660801"/>
    </source>
</evidence>
<dbReference type="RefSeq" id="WP_068993267.1">
    <property type="nucleotide sequence ID" value="NZ_BMJN01000026.1"/>
</dbReference>
<dbReference type="AlphaFoldDB" id="A0A917EGW2"/>